<reference evidence="10" key="1">
    <citation type="submission" date="2020-05" db="EMBL/GenBank/DDBJ databases">
        <title>Mycena genomes resolve the evolution of fungal bioluminescence.</title>
        <authorList>
            <person name="Tsai I.J."/>
        </authorList>
    </citation>
    <scope>NUCLEOTIDE SEQUENCE</scope>
    <source>
        <strain evidence="10">160909Yilan</strain>
    </source>
</reference>
<dbReference type="OrthoDB" id="2144714at2759"/>
<keyword evidence="5" id="KW-0408">Iron</keyword>
<evidence type="ECO:0000313" key="10">
    <source>
        <dbReference type="EMBL" id="KAF7354523.1"/>
    </source>
</evidence>
<evidence type="ECO:0000256" key="2">
    <source>
        <dbReference type="ARBA" id="ARBA00022617"/>
    </source>
</evidence>
<keyword evidence="2" id="KW-0349">Heme</keyword>
<dbReference type="PROSITE" id="PS50873">
    <property type="entry name" value="PEROXIDASE_4"/>
    <property type="match status" value="1"/>
</dbReference>
<dbReference type="AlphaFoldDB" id="A0A8H7D0T6"/>
<gene>
    <name evidence="10" type="ORF">MSAN_01364600</name>
</gene>
<dbReference type="GO" id="GO:0020037">
    <property type="term" value="F:heme binding"/>
    <property type="evidence" value="ECO:0007669"/>
    <property type="project" value="UniProtKB-UniRule"/>
</dbReference>
<evidence type="ECO:0000256" key="7">
    <source>
        <dbReference type="RuleBase" id="RU363051"/>
    </source>
</evidence>
<proteinExistence type="inferred from homology"/>
<keyword evidence="11" id="KW-1185">Reference proteome</keyword>
<accession>A0A8H7D0T6</accession>
<dbReference type="InterPro" id="IPR010255">
    <property type="entry name" value="Haem_peroxidase_sf"/>
</dbReference>
<evidence type="ECO:0000256" key="4">
    <source>
        <dbReference type="ARBA" id="ARBA00023002"/>
    </source>
</evidence>
<feature type="domain" description="Plant heme peroxidase family profile" evidence="9">
    <location>
        <begin position="371"/>
        <end position="522"/>
    </location>
</feature>
<evidence type="ECO:0000313" key="11">
    <source>
        <dbReference type="Proteomes" id="UP000623467"/>
    </source>
</evidence>
<dbReference type="SUPFAM" id="SSF48113">
    <property type="entry name" value="Heme-dependent peroxidases"/>
    <property type="match status" value="1"/>
</dbReference>
<dbReference type="GO" id="GO:0000302">
    <property type="term" value="P:response to reactive oxygen species"/>
    <property type="evidence" value="ECO:0007669"/>
    <property type="project" value="TreeGrafter"/>
</dbReference>
<feature type="region of interest" description="Disordered" evidence="8">
    <location>
        <begin position="63"/>
        <end position="83"/>
    </location>
</feature>
<evidence type="ECO:0000256" key="6">
    <source>
        <dbReference type="RuleBase" id="RU004241"/>
    </source>
</evidence>
<protein>
    <recommendedName>
        <fullName evidence="7">Peroxidase</fullName>
        <ecNumber evidence="7">1.11.1.-</ecNumber>
    </recommendedName>
</protein>
<dbReference type="EMBL" id="JACAZH010000011">
    <property type="protein sequence ID" value="KAF7354523.1"/>
    <property type="molecule type" value="Genomic_DNA"/>
</dbReference>
<comment type="similarity">
    <text evidence="6">Belongs to the peroxidase family.</text>
</comment>
<keyword evidence="1 7" id="KW-0575">Peroxidase</keyword>
<sequence>MAKIRASIPRCLYKSDNSSSPHHSAATATASLYYVPVAVQIRRVSLHDRPGKSSAAYWLRGAYTSSSSAPPPRPRPASSTRGSNVVCTRFRRGTGALSASLDDFRVGPRVPLAAHFIRAVVAICAPYSTEATRFVSWCISGTARQSACLDVFRVDPRVPPPLIAIPSAAFAASSSRGNPPPRVFASIRSDGRRTQDHDMATHMRRPERALRTLSSCRCTKVGNGVATVMGPAMETGTEMEMAVAGRGGRCMRKISSRLIGGLSGLGGRLSFLPTKMLVRLEAFIISCIAIANAYIWPSPQLDALEAARFDQQGFNANFLTGFIQPCDTFQFGSDTGRANAADWIRTVGFYLAFPHWADLFTKAYHDMATHNSTDGTGGLDASIRFAEEQARAENAGDGFDNTMTLIFLLAIVNRYISIADNIALAALIAIENCGGPEIAFRGGRADAAIPNAPGVPEPQQDLASHIASFARQGFTQTEMIGLVACGHTFGGVQHDFFPDIVNVLNDTSDTEDVAHFDTTFVTFDNNVALEYISGTTQNPLVVGFNDTTNSDKRIFWQRRECHYAIVRLLIRGANTPSMPCRFANSLDVYAFTCADLFARMLDTVPSNVTLTDVITPLPVKPSNVELILDGDTLQLWGQVRLWNMTEDPTRTVSMLWHDHVGGTGNATLGFAGLSSSTGGKYRAVWYGFNATSPPSFLSLDAIAGVTSLSFVVDDHLEDQDGLGFALQDGFMFSQTSCLFGDPVVGKFDVAVRNGVNPTRVYLEQSITDSVQRVSVSEIDIVPPSEPIAANAAYSLWSINITEATTSYGIGAEIDGVKYSTTDTHVMVLFPPCPA</sequence>
<organism evidence="10 11">
    <name type="scientific">Mycena sanguinolenta</name>
    <dbReference type="NCBI Taxonomy" id="230812"/>
    <lineage>
        <taxon>Eukaryota</taxon>
        <taxon>Fungi</taxon>
        <taxon>Dikarya</taxon>
        <taxon>Basidiomycota</taxon>
        <taxon>Agaricomycotina</taxon>
        <taxon>Agaricomycetes</taxon>
        <taxon>Agaricomycetidae</taxon>
        <taxon>Agaricales</taxon>
        <taxon>Marasmiineae</taxon>
        <taxon>Mycenaceae</taxon>
        <taxon>Mycena</taxon>
    </lineage>
</organism>
<dbReference type="GO" id="GO:0046872">
    <property type="term" value="F:metal ion binding"/>
    <property type="evidence" value="ECO:0007669"/>
    <property type="project" value="UniProtKB-UniRule"/>
</dbReference>
<dbReference type="Gene3D" id="1.10.420.10">
    <property type="entry name" value="Peroxidase, domain 2"/>
    <property type="match status" value="1"/>
</dbReference>
<dbReference type="PANTHER" id="PTHR31356">
    <property type="entry name" value="THYLAKOID LUMENAL 29 KDA PROTEIN, CHLOROPLASTIC-RELATED"/>
    <property type="match status" value="1"/>
</dbReference>
<dbReference type="Gene3D" id="1.10.520.10">
    <property type="match status" value="1"/>
</dbReference>
<dbReference type="PRINTS" id="PR00458">
    <property type="entry name" value="PEROXIDASE"/>
</dbReference>
<dbReference type="Pfam" id="PF00141">
    <property type="entry name" value="peroxidase"/>
    <property type="match status" value="1"/>
</dbReference>
<keyword evidence="3" id="KW-0479">Metal-binding</keyword>
<evidence type="ECO:0000256" key="8">
    <source>
        <dbReference type="SAM" id="MobiDB-lite"/>
    </source>
</evidence>
<dbReference type="InterPro" id="IPR002016">
    <property type="entry name" value="Haem_peroxidase"/>
</dbReference>
<evidence type="ECO:0000256" key="5">
    <source>
        <dbReference type="ARBA" id="ARBA00023004"/>
    </source>
</evidence>
<evidence type="ECO:0000256" key="3">
    <source>
        <dbReference type="ARBA" id="ARBA00022723"/>
    </source>
</evidence>
<dbReference type="Proteomes" id="UP000623467">
    <property type="component" value="Unassembled WGS sequence"/>
</dbReference>
<dbReference type="GO" id="GO:0034599">
    <property type="term" value="P:cellular response to oxidative stress"/>
    <property type="evidence" value="ECO:0007669"/>
    <property type="project" value="InterPro"/>
</dbReference>
<dbReference type="GO" id="GO:0042744">
    <property type="term" value="P:hydrogen peroxide catabolic process"/>
    <property type="evidence" value="ECO:0007669"/>
    <property type="project" value="TreeGrafter"/>
</dbReference>
<name>A0A8H7D0T6_9AGAR</name>
<evidence type="ECO:0000256" key="1">
    <source>
        <dbReference type="ARBA" id="ARBA00022559"/>
    </source>
</evidence>
<evidence type="ECO:0000259" key="9">
    <source>
        <dbReference type="PROSITE" id="PS50873"/>
    </source>
</evidence>
<dbReference type="EC" id="1.11.1.-" evidence="7"/>
<comment type="caution">
    <text evidence="10">The sequence shown here is derived from an EMBL/GenBank/DDBJ whole genome shotgun (WGS) entry which is preliminary data.</text>
</comment>
<dbReference type="InterPro" id="IPR044831">
    <property type="entry name" value="Ccp1-like"/>
</dbReference>
<dbReference type="PANTHER" id="PTHR31356:SF53">
    <property type="entry name" value="HEME PEROXIDASE"/>
    <property type="match status" value="1"/>
</dbReference>
<keyword evidence="4 7" id="KW-0560">Oxidoreductase</keyword>
<dbReference type="GO" id="GO:0004601">
    <property type="term" value="F:peroxidase activity"/>
    <property type="evidence" value="ECO:0007669"/>
    <property type="project" value="UniProtKB-KW"/>
</dbReference>